<reference evidence="1 2" key="1">
    <citation type="submission" date="2018-10" db="EMBL/GenBank/DDBJ databases">
        <title>Genomic Encyclopedia of Type Strains, Phase IV (KMG-IV): sequencing the most valuable type-strain genomes for metagenomic binning, comparative biology and taxonomic classification.</title>
        <authorList>
            <person name="Goeker M."/>
        </authorList>
    </citation>
    <scope>NUCLEOTIDE SEQUENCE [LARGE SCALE GENOMIC DNA]</scope>
    <source>
        <strain evidence="1 2">DSM 22228</strain>
    </source>
</reference>
<dbReference type="InterPro" id="IPR008727">
    <property type="entry name" value="PAAR_motif"/>
</dbReference>
<dbReference type="AlphaFoldDB" id="A0A495RB20"/>
<protein>
    <submittedName>
        <fullName evidence="1">Putative Zn-binding protein involved in type VI secretion</fullName>
    </submittedName>
</protein>
<evidence type="ECO:0000313" key="2">
    <source>
        <dbReference type="Proteomes" id="UP000278542"/>
    </source>
</evidence>
<dbReference type="Proteomes" id="UP000278542">
    <property type="component" value="Unassembled WGS sequence"/>
</dbReference>
<name>A0A495RB20_9GAMM</name>
<gene>
    <name evidence="1" type="ORF">DES39_2152</name>
</gene>
<sequence length="90" mass="9161">MGKLRCVIRLGDATNHGGKVISASSTMIVHGKPVARIGDMVSCPINGHGVTPIIEGDATFRDQGKPIALDGHHAGCGCVLISSLSDVGKG</sequence>
<comment type="caution">
    <text evidence="1">The sequence shown here is derived from an EMBL/GenBank/DDBJ whole genome shotgun (WGS) entry which is preliminary data.</text>
</comment>
<proteinExistence type="predicted"/>
<accession>A0A495RB20</accession>
<keyword evidence="2" id="KW-1185">Reference proteome</keyword>
<organism evidence="1 2">
    <name type="scientific">Orbus hercynius</name>
    <dbReference type="NCBI Taxonomy" id="593135"/>
    <lineage>
        <taxon>Bacteria</taxon>
        <taxon>Pseudomonadati</taxon>
        <taxon>Pseudomonadota</taxon>
        <taxon>Gammaproteobacteria</taxon>
        <taxon>Orbales</taxon>
        <taxon>Orbaceae</taxon>
        <taxon>Orbus</taxon>
    </lineage>
</organism>
<evidence type="ECO:0000313" key="1">
    <source>
        <dbReference type="EMBL" id="RKS84476.1"/>
    </source>
</evidence>
<dbReference type="Pfam" id="PF05488">
    <property type="entry name" value="PAAR_motif"/>
    <property type="match status" value="1"/>
</dbReference>
<dbReference type="Gene3D" id="2.60.200.60">
    <property type="match status" value="1"/>
</dbReference>
<dbReference type="OrthoDB" id="6860016at2"/>
<dbReference type="CDD" id="cd14744">
    <property type="entry name" value="PAAR_CT_2"/>
    <property type="match status" value="1"/>
</dbReference>
<dbReference type="EMBL" id="RBWY01000006">
    <property type="protein sequence ID" value="RKS84476.1"/>
    <property type="molecule type" value="Genomic_DNA"/>
</dbReference>
<dbReference type="RefSeq" id="WP_121145982.1">
    <property type="nucleotide sequence ID" value="NZ_RBWY01000006.1"/>
</dbReference>